<evidence type="ECO:0000256" key="3">
    <source>
        <dbReference type="ARBA" id="ARBA00023315"/>
    </source>
</evidence>
<comment type="caution">
    <text evidence="5">The sequence shown here is derived from an EMBL/GenBank/DDBJ whole genome shotgun (WGS) entry which is preliminary data.</text>
</comment>
<evidence type="ECO:0000313" key="5">
    <source>
        <dbReference type="EMBL" id="TXR52646.1"/>
    </source>
</evidence>
<dbReference type="EMBL" id="VKAC01000012">
    <property type="protein sequence ID" value="TXR52646.1"/>
    <property type="molecule type" value="Genomic_DNA"/>
</dbReference>
<reference evidence="5 6" key="1">
    <citation type="submission" date="2019-07" db="EMBL/GenBank/DDBJ databases">
        <title>Quadrisphaera sp. strain DD2A genome sequencing and assembly.</title>
        <authorList>
            <person name="Kim I."/>
        </authorList>
    </citation>
    <scope>NUCLEOTIDE SEQUENCE [LARGE SCALE GENOMIC DNA]</scope>
    <source>
        <strain evidence="5 6">DD2A</strain>
    </source>
</reference>
<proteinExistence type="predicted"/>
<dbReference type="RefSeq" id="WP_147927768.1">
    <property type="nucleotide sequence ID" value="NZ_VKAC01000012.1"/>
</dbReference>
<sequence>MTAQATEVLEGQQTTKLKGIRRTAAKRMVAAWEAPVFHLGVSADMTAALDGSRRPKGTTVTDVLLAACAGALKAHPGMNAHFGVVDGAEAVTTFDAVNLGLAVATDAGLVVPVIHGAQDLDLEGIAAGRRGVVGKAREGKLAMADVTGGTFTVSNLGMLGIDRFDAILNVPQVAILAVGSTSHRQVWNDGDPQWRPLADLTLTCDHRAIDGATGAQFLSDLKRRLEAGGVS</sequence>
<dbReference type="Pfam" id="PF00198">
    <property type="entry name" value="2-oxoacid_dh"/>
    <property type="match status" value="1"/>
</dbReference>
<protein>
    <submittedName>
        <fullName evidence="5">2-oxo acid dehydrogenase subunit E2</fullName>
    </submittedName>
</protein>
<dbReference type="OrthoDB" id="9805770at2"/>
<dbReference type="SUPFAM" id="SSF52777">
    <property type="entry name" value="CoA-dependent acyltransferases"/>
    <property type="match status" value="1"/>
</dbReference>
<keyword evidence="2" id="KW-0808">Transferase</keyword>
<dbReference type="Proteomes" id="UP000321234">
    <property type="component" value="Unassembled WGS sequence"/>
</dbReference>
<dbReference type="GO" id="GO:0031405">
    <property type="term" value="F:lipoic acid binding"/>
    <property type="evidence" value="ECO:0007669"/>
    <property type="project" value="TreeGrafter"/>
</dbReference>
<dbReference type="InterPro" id="IPR001078">
    <property type="entry name" value="2-oxoacid_DH_actylTfrase"/>
</dbReference>
<evidence type="ECO:0000256" key="2">
    <source>
        <dbReference type="ARBA" id="ARBA00022679"/>
    </source>
</evidence>
<dbReference type="PANTHER" id="PTHR43178:SF5">
    <property type="entry name" value="LIPOAMIDE ACYLTRANSFERASE COMPONENT OF BRANCHED-CHAIN ALPHA-KETO ACID DEHYDROGENASE COMPLEX, MITOCHONDRIAL"/>
    <property type="match status" value="1"/>
</dbReference>
<dbReference type="GO" id="GO:0016407">
    <property type="term" value="F:acetyltransferase activity"/>
    <property type="evidence" value="ECO:0007669"/>
    <property type="project" value="TreeGrafter"/>
</dbReference>
<dbReference type="GO" id="GO:0005737">
    <property type="term" value="C:cytoplasm"/>
    <property type="evidence" value="ECO:0007669"/>
    <property type="project" value="TreeGrafter"/>
</dbReference>
<feature type="domain" description="2-oxoacid dehydrogenase acyltransferase catalytic" evidence="4">
    <location>
        <begin position="12"/>
        <end position="226"/>
    </location>
</feature>
<dbReference type="InterPro" id="IPR050743">
    <property type="entry name" value="2-oxoacid_DH_E2_comp"/>
</dbReference>
<gene>
    <name evidence="5" type="ORF">FMM08_17945</name>
</gene>
<dbReference type="Gene3D" id="3.30.559.10">
    <property type="entry name" value="Chloramphenicol acetyltransferase-like domain"/>
    <property type="match status" value="1"/>
</dbReference>
<evidence type="ECO:0000313" key="6">
    <source>
        <dbReference type="Proteomes" id="UP000321234"/>
    </source>
</evidence>
<feature type="non-terminal residue" evidence="5">
    <location>
        <position position="231"/>
    </location>
</feature>
<keyword evidence="6" id="KW-1185">Reference proteome</keyword>
<dbReference type="InterPro" id="IPR023213">
    <property type="entry name" value="CAT-like_dom_sf"/>
</dbReference>
<dbReference type="AlphaFoldDB" id="A0A5C8Z703"/>
<accession>A0A5C8Z703</accession>
<organism evidence="5 6">
    <name type="scientific">Quadrisphaera setariae</name>
    <dbReference type="NCBI Taxonomy" id="2593304"/>
    <lineage>
        <taxon>Bacteria</taxon>
        <taxon>Bacillati</taxon>
        <taxon>Actinomycetota</taxon>
        <taxon>Actinomycetes</taxon>
        <taxon>Kineosporiales</taxon>
        <taxon>Kineosporiaceae</taxon>
        <taxon>Quadrisphaera</taxon>
    </lineage>
</organism>
<evidence type="ECO:0000259" key="4">
    <source>
        <dbReference type="Pfam" id="PF00198"/>
    </source>
</evidence>
<name>A0A5C8Z703_9ACTN</name>
<comment type="cofactor">
    <cofactor evidence="1">
        <name>(R)-lipoate</name>
        <dbReference type="ChEBI" id="CHEBI:83088"/>
    </cofactor>
</comment>
<keyword evidence="3" id="KW-0012">Acyltransferase</keyword>
<dbReference type="PANTHER" id="PTHR43178">
    <property type="entry name" value="DIHYDROLIPOAMIDE ACETYLTRANSFERASE COMPONENT OF PYRUVATE DEHYDROGENASE COMPLEX"/>
    <property type="match status" value="1"/>
</dbReference>
<evidence type="ECO:0000256" key="1">
    <source>
        <dbReference type="ARBA" id="ARBA00001938"/>
    </source>
</evidence>